<reference evidence="3" key="1">
    <citation type="journal article" date="2018" name="Nat. Microbiol.">
        <title>Leveraging single-cell genomics to expand the fungal tree of life.</title>
        <authorList>
            <person name="Ahrendt S.R."/>
            <person name="Quandt C.A."/>
            <person name="Ciobanu D."/>
            <person name="Clum A."/>
            <person name="Salamov A."/>
            <person name="Andreopoulos B."/>
            <person name="Cheng J.F."/>
            <person name="Woyke T."/>
            <person name="Pelin A."/>
            <person name="Henrissat B."/>
            <person name="Reynolds N.K."/>
            <person name="Benny G.L."/>
            <person name="Smith M.E."/>
            <person name="James T.Y."/>
            <person name="Grigoriev I.V."/>
        </authorList>
    </citation>
    <scope>NUCLEOTIDE SEQUENCE [LARGE SCALE GENOMIC DNA]</scope>
    <source>
        <strain evidence="3">Baker2002</strain>
    </source>
</reference>
<feature type="region of interest" description="Disordered" evidence="1">
    <location>
        <begin position="308"/>
        <end position="339"/>
    </location>
</feature>
<sequence>MSVSRTSLVEHCPDYKPPADAMPWPDTLQNDSRKNGHQLEEYHPITMASSNNSMYFQIPISESSARFSPMVSAYDVCHNEPGTPIQPFHNVDHFTSPQILTRQGLSNPPELMFYEGLQLYNVSNDGSPQLPHTNRKPDFTNNPTSQHTRGYVQNFNSAPLLAQPSQPSESIRSVSSYLSSRSELSQGIPFETPKYVAPSLYSTMVLQNDKRRNLNDQSANSGAPLPASKRGELLEVLATQGTEDLDSFLNHEQFELLTSDESWRFVKVEGYDDELSKFLELDDSTLHNNTNDRNSNLAFLPNSTMSQIHSHNSNEFSASGSPGKLPKSAKVSKSSNLNNEGPAGPAFSLKDCSIEFHLKDGNFAFQDETAEVQKRHSITSLQKRSSSKLMKSSTKPPLRKAKTVPNFGRLLLKNSVQILKNMESGLLSFQLPFNDPMNN</sequence>
<name>A0A4P9Z8R3_9ASCO</name>
<feature type="compositionally biased region" description="Polar residues" evidence="1">
    <location>
        <begin position="308"/>
        <end position="320"/>
    </location>
</feature>
<feature type="compositionally biased region" description="Polar residues" evidence="1">
    <location>
        <begin position="139"/>
        <end position="150"/>
    </location>
</feature>
<dbReference type="EMBL" id="ML004508">
    <property type="protein sequence ID" value="RKP29124.1"/>
    <property type="molecule type" value="Genomic_DNA"/>
</dbReference>
<evidence type="ECO:0000313" key="2">
    <source>
        <dbReference type="EMBL" id="RKP29124.1"/>
    </source>
</evidence>
<protein>
    <submittedName>
        <fullName evidence="2">Uncharacterized protein</fullName>
    </submittedName>
</protein>
<keyword evidence="3" id="KW-1185">Reference proteome</keyword>
<evidence type="ECO:0000256" key="1">
    <source>
        <dbReference type="SAM" id="MobiDB-lite"/>
    </source>
</evidence>
<dbReference type="AlphaFoldDB" id="A0A4P9Z8R3"/>
<evidence type="ECO:0000313" key="3">
    <source>
        <dbReference type="Proteomes" id="UP000268321"/>
    </source>
</evidence>
<gene>
    <name evidence="2" type="ORF">METBISCDRAFT_24507</name>
</gene>
<feature type="region of interest" description="Disordered" evidence="1">
    <location>
        <begin position="376"/>
        <end position="399"/>
    </location>
</feature>
<feature type="compositionally biased region" description="Polar residues" evidence="1">
    <location>
        <begin position="378"/>
        <end position="395"/>
    </location>
</feature>
<proteinExistence type="predicted"/>
<organism evidence="2 3">
    <name type="scientific">Metschnikowia bicuspidata</name>
    <dbReference type="NCBI Taxonomy" id="27322"/>
    <lineage>
        <taxon>Eukaryota</taxon>
        <taxon>Fungi</taxon>
        <taxon>Dikarya</taxon>
        <taxon>Ascomycota</taxon>
        <taxon>Saccharomycotina</taxon>
        <taxon>Pichiomycetes</taxon>
        <taxon>Metschnikowiaceae</taxon>
        <taxon>Metschnikowia</taxon>
    </lineage>
</organism>
<dbReference type="Proteomes" id="UP000268321">
    <property type="component" value="Unassembled WGS sequence"/>
</dbReference>
<dbReference type="OrthoDB" id="4087931at2759"/>
<feature type="region of interest" description="Disordered" evidence="1">
    <location>
        <begin position="1"/>
        <end position="34"/>
    </location>
</feature>
<feature type="region of interest" description="Disordered" evidence="1">
    <location>
        <begin position="124"/>
        <end position="150"/>
    </location>
</feature>
<accession>A0A4P9Z8R3</accession>